<dbReference type="Proteomes" id="UP000035057">
    <property type="component" value="Unassembled WGS sequence"/>
</dbReference>
<sequence>MNHKRFLLTLRRLPLPHNDSDPLAPYRADLFVINRLNPLRSWFAQVPFVLVKNWRTYHYL</sequence>
<dbReference type="EMBL" id="ANIE01000003">
    <property type="protein sequence ID" value="KEF32336.1"/>
    <property type="molecule type" value="Genomic_DNA"/>
</dbReference>
<gene>
    <name evidence="1" type="ORF">D777_00970</name>
</gene>
<evidence type="ECO:0000313" key="1">
    <source>
        <dbReference type="EMBL" id="KEF32336.1"/>
    </source>
</evidence>
<organism evidence="1 2">
    <name type="scientific">Marinobacter nitratireducens</name>
    <dbReference type="NCBI Taxonomy" id="1137280"/>
    <lineage>
        <taxon>Bacteria</taxon>
        <taxon>Pseudomonadati</taxon>
        <taxon>Pseudomonadota</taxon>
        <taxon>Gammaproteobacteria</taxon>
        <taxon>Pseudomonadales</taxon>
        <taxon>Marinobacteraceae</taxon>
        <taxon>Marinobacter</taxon>
    </lineage>
</organism>
<dbReference type="AlphaFoldDB" id="A0A072N492"/>
<dbReference type="STRING" id="1137280.D777_00970"/>
<name>A0A072N492_9GAMM</name>
<reference evidence="1 2" key="1">
    <citation type="submission" date="2012-12" db="EMBL/GenBank/DDBJ databases">
        <title>Genome assembly of Marinobacter sp. AK21.</title>
        <authorList>
            <person name="Khatri I."/>
            <person name="Kumar R."/>
            <person name="Vaidya B."/>
            <person name="Subramanian S."/>
            <person name="Pinnaka A."/>
        </authorList>
    </citation>
    <scope>NUCLEOTIDE SEQUENCE [LARGE SCALE GENOMIC DNA]</scope>
    <source>
        <strain evidence="1 2">AK21</strain>
    </source>
</reference>
<comment type="caution">
    <text evidence="1">The sequence shown here is derived from an EMBL/GenBank/DDBJ whole genome shotgun (WGS) entry which is preliminary data.</text>
</comment>
<keyword evidence="2" id="KW-1185">Reference proteome</keyword>
<accession>A0A072N492</accession>
<evidence type="ECO:0000313" key="2">
    <source>
        <dbReference type="Proteomes" id="UP000035057"/>
    </source>
</evidence>
<protein>
    <submittedName>
        <fullName evidence="1">Uncharacterized protein</fullName>
    </submittedName>
</protein>
<proteinExistence type="predicted"/>
<dbReference type="PATRIC" id="fig|1137280.3.peg.785"/>